<evidence type="ECO:0000313" key="3">
    <source>
        <dbReference type="EMBL" id="KUN01393.1"/>
    </source>
</evidence>
<keyword evidence="4" id="KW-1185">Reference proteome</keyword>
<proteinExistence type="predicted"/>
<keyword evidence="2" id="KW-0732">Signal</keyword>
<gene>
    <name evidence="3" type="ORF">AQI95_31175</name>
</gene>
<dbReference type="OrthoDB" id="4329722at2"/>
<evidence type="ECO:0000256" key="2">
    <source>
        <dbReference type="SAM" id="SignalP"/>
    </source>
</evidence>
<reference evidence="3 4" key="1">
    <citation type="submission" date="2015-10" db="EMBL/GenBank/DDBJ databases">
        <title>Draft genome sequence of Streptomyces yokosukanensis DSM 40224, type strain for the species Streptomyces yokosukanensis.</title>
        <authorList>
            <person name="Ruckert C."/>
            <person name="Winkler A."/>
            <person name="Kalinowski J."/>
            <person name="Kampfer P."/>
            <person name="Glaeser S."/>
        </authorList>
    </citation>
    <scope>NUCLEOTIDE SEQUENCE [LARGE SCALE GENOMIC DNA]</scope>
    <source>
        <strain evidence="3 4">DSM 40224</strain>
    </source>
</reference>
<dbReference type="RefSeq" id="WP_067131410.1">
    <property type="nucleotide sequence ID" value="NZ_JBFACD010000004.1"/>
</dbReference>
<name>A0A117PZW7_9ACTN</name>
<feature type="signal peptide" evidence="2">
    <location>
        <begin position="1"/>
        <end position="24"/>
    </location>
</feature>
<feature type="region of interest" description="Disordered" evidence="1">
    <location>
        <begin position="110"/>
        <end position="152"/>
    </location>
</feature>
<feature type="chain" id="PRO_5007153798" description="Sortase" evidence="2">
    <location>
        <begin position="25"/>
        <end position="197"/>
    </location>
</feature>
<evidence type="ECO:0008006" key="5">
    <source>
        <dbReference type="Google" id="ProtNLM"/>
    </source>
</evidence>
<dbReference type="STRING" id="67386.AQI95_31175"/>
<feature type="compositionally biased region" description="Gly residues" evidence="1">
    <location>
        <begin position="110"/>
        <end position="131"/>
    </location>
</feature>
<evidence type="ECO:0000256" key="1">
    <source>
        <dbReference type="SAM" id="MobiDB-lite"/>
    </source>
</evidence>
<dbReference type="EMBL" id="LMWN01000043">
    <property type="protein sequence ID" value="KUN01393.1"/>
    <property type="molecule type" value="Genomic_DNA"/>
</dbReference>
<dbReference type="AlphaFoldDB" id="A0A117PZW7"/>
<protein>
    <recommendedName>
        <fullName evidence="5">Sortase</fullName>
    </recommendedName>
</protein>
<sequence length="197" mass="18791">MGSLRLTLCTGILAVAALASPAHAADTGSVSVTPASPAPGTDVALRVSGCSGSQGTAVSSAFVSDARLTGSQGSLSGETRVRSSLAPGAYDVRVTCADYVISGRITVAGKGTGGTGATGATGSGRGSGQDGNAGREPGDDASPVAPVHAGGGGTAHFATVATTESGPDTARAVSGLALAGIAAVAVGLRARRSRNTR</sequence>
<organism evidence="3 4">
    <name type="scientific">Streptomyces yokosukanensis</name>
    <dbReference type="NCBI Taxonomy" id="67386"/>
    <lineage>
        <taxon>Bacteria</taxon>
        <taxon>Bacillati</taxon>
        <taxon>Actinomycetota</taxon>
        <taxon>Actinomycetes</taxon>
        <taxon>Kitasatosporales</taxon>
        <taxon>Streptomycetaceae</taxon>
        <taxon>Streptomyces</taxon>
    </lineage>
</organism>
<dbReference type="Proteomes" id="UP000053127">
    <property type="component" value="Unassembled WGS sequence"/>
</dbReference>
<comment type="caution">
    <text evidence="3">The sequence shown here is derived from an EMBL/GenBank/DDBJ whole genome shotgun (WGS) entry which is preliminary data.</text>
</comment>
<accession>A0A117PZW7</accession>
<evidence type="ECO:0000313" key="4">
    <source>
        <dbReference type="Proteomes" id="UP000053127"/>
    </source>
</evidence>